<dbReference type="Pfam" id="PF13730">
    <property type="entry name" value="HTH_36"/>
    <property type="match status" value="1"/>
</dbReference>
<dbReference type="RefSeq" id="WP_106267115.1">
    <property type="nucleotide sequence ID" value="NZ_PVTQ01000014.1"/>
</dbReference>
<evidence type="ECO:0000256" key="1">
    <source>
        <dbReference type="SAM" id="MobiDB-lite"/>
    </source>
</evidence>
<evidence type="ECO:0000313" key="3">
    <source>
        <dbReference type="Proteomes" id="UP000238392"/>
    </source>
</evidence>
<feature type="region of interest" description="Disordered" evidence="1">
    <location>
        <begin position="69"/>
        <end position="92"/>
    </location>
</feature>
<reference evidence="2 3" key="1">
    <citation type="submission" date="2018-03" db="EMBL/GenBank/DDBJ databases">
        <title>Genomic Encyclopedia of Archaeal and Bacterial Type Strains, Phase II (KMG-II): from individual species to whole genera.</title>
        <authorList>
            <person name="Goeker M."/>
        </authorList>
    </citation>
    <scope>NUCLEOTIDE SEQUENCE [LARGE SCALE GENOMIC DNA]</scope>
    <source>
        <strain evidence="2 3">DSM 100212</strain>
    </source>
</reference>
<protein>
    <submittedName>
        <fullName evidence="2">Helix-turn-helix protein</fullName>
    </submittedName>
</protein>
<dbReference type="Gene3D" id="1.10.10.10">
    <property type="entry name" value="Winged helix-like DNA-binding domain superfamily/Winged helix DNA-binding domain"/>
    <property type="match status" value="1"/>
</dbReference>
<proteinExistence type="predicted"/>
<keyword evidence="3" id="KW-1185">Reference proteome</keyword>
<sequence length="274" mass="30908">MSHYMTALAIMQPGLKPATKIVLYWLADHHNETDGRCFPSINRLAELCEMSRRSVENHLSELESRGLISRREMRRDGGGKTSNSYTLSLQDPHAQNLRIPPAKSAHGDTQNLRINNLVRNNLGKEPSFSKQGNEKGEVQEAFEFFKAVAARIEWPVPRELTNPRKAALLLRMKEAGGLQGWKAQITKAEKSNFLSGKKTGTTPANFDWIMTKANFAKLMEGNYDNPKPAKKAEKFDPTLAYALRSMQRQKKQDEEFYAFSRGQSAPLTSRKASP</sequence>
<organism evidence="2 3">
    <name type="scientific">Donghicola tyrosinivorans</name>
    <dbReference type="NCBI Taxonomy" id="1652492"/>
    <lineage>
        <taxon>Bacteria</taxon>
        <taxon>Pseudomonadati</taxon>
        <taxon>Pseudomonadota</taxon>
        <taxon>Alphaproteobacteria</taxon>
        <taxon>Rhodobacterales</taxon>
        <taxon>Roseobacteraceae</taxon>
        <taxon>Donghicola</taxon>
    </lineage>
</organism>
<feature type="compositionally biased region" description="Polar residues" evidence="1">
    <location>
        <begin position="261"/>
        <end position="274"/>
    </location>
</feature>
<dbReference type="OrthoDB" id="7864318at2"/>
<comment type="caution">
    <text evidence="2">The sequence shown here is derived from an EMBL/GenBank/DDBJ whole genome shotgun (WGS) entry which is preliminary data.</text>
</comment>
<dbReference type="EMBL" id="PVTQ01000014">
    <property type="protein sequence ID" value="PRY85780.1"/>
    <property type="molecule type" value="Genomic_DNA"/>
</dbReference>
<dbReference type="InterPro" id="IPR036388">
    <property type="entry name" value="WH-like_DNA-bd_sf"/>
</dbReference>
<evidence type="ECO:0000313" key="2">
    <source>
        <dbReference type="EMBL" id="PRY85780.1"/>
    </source>
</evidence>
<gene>
    <name evidence="2" type="ORF">CLV74_1142</name>
</gene>
<name>A0A2T0WGE5_9RHOB</name>
<feature type="compositionally biased region" description="Basic and acidic residues" evidence="1">
    <location>
        <begin position="69"/>
        <end position="78"/>
    </location>
</feature>
<dbReference type="SUPFAM" id="SSF46785">
    <property type="entry name" value="Winged helix' DNA-binding domain"/>
    <property type="match status" value="1"/>
</dbReference>
<dbReference type="InterPro" id="IPR036390">
    <property type="entry name" value="WH_DNA-bd_sf"/>
</dbReference>
<dbReference type="AlphaFoldDB" id="A0A2T0WGE5"/>
<accession>A0A2T0WGE5</accession>
<dbReference type="Proteomes" id="UP000238392">
    <property type="component" value="Unassembled WGS sequence"/>
</dbReference>
<feature type="region of interest" description="Disordered" evidence="1">
    <location>
        <begin position="253"/>
        <end position="274"/>
    </location>
</feature>